<dbReference type="Gene3D" id="3.80.10.10">
    <property type="entry name" value="Ribonuclease Inhibitor"/>
    <property type="match status" value="1"/>
</dbReference>
<dbReference type="KEGG" id="lbc:LACBIDRAFT_332658"/>
<evidence type="ECO:0000313" key="2">
    <source>
        <dbReference type="Proteomes" id="UP000001194"/>
    </source>
</evidence>
<protein>
    <submittedName>
        <fullName evidence="1">Predicted protein</fullName>
    </submittedName>
</protein>
<organism evidence="2">
    <name type="scientific">Laccaria bicolor (strain S238N-H82 / ATCC MYA-4686)</name>
    <name type="common">Bicoloured deceiver</name>
    <name type="synonym">Laccaria laccata var. bicolor</name>
    <dbReference type="NCBI Taxonomy" id="486041"/>
    <lineage>
        <taxon>Eukaryota</taxon>
        <taxon>Fungi</taxon>
        <taxon>Dikarya</taxon>
        <taxon>Basidiomycota</taxon>
        <taxon>Agaricomycotina</taxon>
        <taxon>Agaricomycetes</taxon>
        <taxon>Agaricomycetidae</taxon>
        <taxon>Agaricales</taxon>
        <taxon>Agaricineae</taxon>
        <taxon>Hydnangiaceae</taxon>
        <taxon>Laccaria</taxon>
    </lineage>
</organism>
<name>B0DTG6_LACBS</name>
<keyword evidence="2" id="KW-1185">Reference proteome</keyword>
<gene>
    <name evidence="1" type="ORF">LACBIDRAFT_332658</name>
</gene>
<evidence type="ECO:0000313" key="1">
    <source>
        <dbReference type="EMBL" id="EDR02108.1"/>
    </source>
</evidence>
<dbReference type="SUPFAM" id="SSF52047">
    <property type="entry name" value="RNI-like"/>
    <property type="match status" value="1"/>
</dbReference>
<dbReference type="InParanoid" id="B0DTG6"/>
<proteinExistence type="predicted"/>
<reference evidence="1 2" key="1">
    <citation type="journal article" date="2008" name="Nature">
        <title>The genome of Laccaria bicolor provides insights into mycorrhizal symbiosis.</title>
        <authorList>
            <person name="Martin F."/>
            <person name="Aerts A."/>
            <person name="Ahren D."/>
            <person name="Brun A."/>
            <person name="Danchin E.G.J."/>
            <person name="Duchaussoy F."/>
            <person name="Gibon J."/>
            <person name="Kohler A."/>
            <person name="Lindquist E."/>
            <person name="Pereda V."/>
            <person name="Salamov A."/>
            <person name="Shapiro H.J."/>
            <person name="Wuyts J."/>
            <person name="Blaudez D."/>
            <person name="Buee M."/>
            <person name="Brokstein P."/>
            <person name="Canbaeck B."/>
            <person name="Cohen D."/>
            <person name="Courty P.E."/>
            <person name="Coutinho P.M."/>
            <person name="Delaruelle C."/>
            <person name="Detter J.C."/>
            <person name="Deveau A."/>
            <person name="DiFazio S."/>
            <person name="Duplessis S."/>
            <person name="Fraissinet-Tachet L."/>
            <person name="Lucic E."/>
            <person name="Frey-Klett P."/>
            <person name="Fourrey C."/>
            <person name="Feussner I."/>
            <person name="Gay G."/>
            <person name="Grimwood J."/>
            <person name="Hoegger P.J."/>
            <person name="Jain P."/>
            <person name="Kilaru S."/>
            <person name="Labbe J."/>
            <person name="Lin Y.C."/>
            <person name="Legue V."/>
            <person name="Le Tacon F."/>
            <person name="Marmeisse R."/>
            <person name="Melayah D."/>
            <person name="Montanini B."/>
            <person name="Muratet M."/>
            <person name="Nehls U."/>
            <person name="Niculita-Hirzel H."/>
            <person name="Oudot-Le Secq M.P."/>
            <person name="Peter M."/>
            <person name="Quesneville H."/>
            <person name="Rajashekar B."/>
            <person name="Reich M."/>
            <person name="Rouhier N."/>
            <person name="Schmutz J."/>
            <person name="Yin T."/>
            <person name="Chalot M."/>
            <person name="Henrissat B."/>
            <person name="Kuees U."/>
            <person name="Lucas S."/>
            <person name="Van de Peer Y."/>
            <person name="Podila G.K."/>
            <person name="Polle A."/>
            <person name="Pukkila P.J."/>
            <person name="Richardson P.M."/>
            <person name="Rouze P."/>
            <person name="Sanders I.R."/>
            <person name="Stajich J.E."/>
            <person name="Tunlid A."/>
            <person name="Tuskan G."/>
            <person name="Grigoriev I.V."/>
        </authorList>
    </citation>
    <scope>NUCLEOTIDE SEQUENCE [LARGE SCALE GENOMIC DNA]</scope>
    <source>
        <strain evidence="2">S238N-H82 / ATCC MYA-4686</strain>
    </source>
</reference>
<sequence length="615" mass="70310">MTVFAQNNDIGFDDVSRGRVLLYSVEGLRQARVCNIPIPRAAREKVCDEQTKCSRGEERWTIVWKAFELATDFAWVAEHYTVFSMPNCKIACITFLNSLRTFPPCLLMGPFPSNASILVSLKSSEFKMHLKPRPVLRSKDGDAFVDPDSTLFLLFLLLSYLPDEIWWQIIELLLTEEVQRLYSVNRPFLEAAFQQRYRFVDMNKPLDKRRFRDLERHLKDERLAKYIRVIHLCPTIVGDFLNLDIHGRSKWKRVFFDVLQKVNPMQPKQMNLRRQGPSFTGIRVQPGAQTQFDRKILSNLVSLTQLEVECNHFEFSGSAGYVPLVGFLSAGWGSFGQNLQVLKLKMPLLVIHDIVSGYHTTLKLRALQKLSLEVCLPRPPLANDLPEGDVTGLTTLINNHSNTLQALTLRSLYSEHSLDLSLRYLSHLPSLDSFSISIDKTTDCSALHDFLSSHSRQLKNLEIWLEQGSPYLKIPAGYWYQFPCFHVELPGLRSLSLDASCSVHYFETAAAVDYVLRNAELATLRFTARCRSFADNDLFNGKFAVGSNLRKLHIFTNYLNPDLLRFLSTTLPDLQDLTVKYHYLLPQGMSEIYLRGELVAEEDSPGDGVPQHPDI</sequence>
<dbReference type="HOGENOM" id="CLU_444136_0_0_1"/>
<dbReference type="AlphaFoldDB" id="B0DTG6"/>
<accession>B0DTG6</accession>
<dbReference type="EMBL" id="DS547133">
    <property type="protein sequence ID" value="EDR02108.1"/>
    <property type="molecule type" value="Genomic_DNA"/>
</dbReference>
<dbReference type="RefSeq" id="XP_001887265.1">
    <property type="nucleotide sequence ID" value="XM_001887230.1"/>
</dbReference>
<dbReference type="InterPro" id="IPR032675">
    <property type="entry name" value="LRR_dom_sf"/>
</dbReference>
<dbReference type="OrthoDB" id="3039255at2759"/>
<dbReference type="Proteomes" id="UP000001194">
    <property type="component" value="Unassembled WGS sequence"/>
</dbReference>
<dbReference type="GeneID" id="6082848"/>